<dbReference type="InterPro" id="IPR039422">
    <property type="entry name" value="MarR/SlyA-like"/>
</dbReference>
<dbReference type="InterPro" id="IPR000835">
    <property type="entry name" value="HTH_MarR-typ"/>
</dbReference>
<keyword evidence="3" id="KW-1185">Reference proteome</keyword>
<dbReference type="Proteomes" id="UP000054977">
    <property type="component" value="Unassembled WGS sequence"/>
</dbReference>
<dbReference type="GO" id="GO:0003700">
    <property type="term" value="F:DNA-binding transcription factor activity"/>
    <property type="evidence" value="ECO:0007669"/>
    <property type="project" value="InterPro"/>
</dbReference>
<dbReference type="STRING" id="326474.AWB65_05002"/>
<dbReference type="EMBL" id="FCNW02000036">
    <property type="protein sequence ID" value="SAL57144.1"/>
    <property type="molecule type" value="Genomic_DNA"/>
</dbReference>
<reference evidence="2" key="1">
    <citation type="submission" date="2016-01" db="EMBL/GenBank/DDBJ databases">
        <authorList>
            <person name="Peeters C."/>
        </authorList>
    </citation>
    <scope>NUCLEOTIDE SEQUENCE [LARGE SCALE GENOMIC DNA]</scope>
    <source>
        <strain evidence="2">LMG 22934</strain>
    </source>
</reference>
<comment type="caution">
    <text evidence="2">The sequence shown here is derived from an EMBL/GenBank/DDBJ whole genome shotgun (WGS) entry which is preliminary data.</text>
</comment>
<dbReference type="AlphaFoldDB" id="A0A158IKQ0"/>
<proteinExistence type="predicted"/>
<evidence type="ECO:0000259" key="1">
    <source>
        <dbReference type="PROSITE" id="PS50995"/>
    </source>
</evidence>
<gene>
    <name evidence="2" type="ORF">AWB65_05002</name>
</gene>
<feature type="domain" description="HTH marR-type" evidence="1">
    <location>
        <begin position="19"/>
        <end position="151"/>
    </location>
</feature>
<dbReference type="PROSITE" id="PS50995">
    <property type="entry name" value="HTH_MARR_2"/>
    <property type="match status" value="1"/>
</dbReference>
<dbReference type="InterPro" id="IPR036390">
    <property type="entry name" value="WH_DNA-bd_sf"/>
</dbReference>
<dbReference type="PANTHER" id="PTHR33164:SF105">
    <property type="entry name" value="TRANSCRIPTIONAL REPRESSOR PROTEIN-RELATED"/>
    <property type="match status" value="1"/>
</dbReference>
<sequence length="153" mass="16718">MHNYPCFMTSASTTPSTYLDCNCFAIRQAARYVSQLYERHLSEAGLTSAQFTLVAAIGRRPGVQMADLADAMVMDRTTLVRALKPLQRDGIVEAAPESSASRAVGLRLSASGKETLAQAVLRWQAAQAEFEEKFGQDRARELRKSLFALTSAG</sequence>
<dbReference type="Pfam" id="PF12802">
    <property type="entry name" value="MarR_2"/>
    <property type="match status" value="1"/>
</dbReference>
<evidence type="ECO:0000313" key="2">
    <source>
        <dbReference type="EMBL" id="SAL57144.1"/>
    </source>
</evidence>
<name>A0A158IKQ0_9BURK</name>
<dbReference type="PANTHER" id="PTHR33164">
    <property type="entry name" value="TRANSCRIPTIONAL REGULATOR, MARR FAMILY"/>
    <property type="match status" value="1"/>
</dbReference>
<evidence type="ECO:0000313" key="3">
    <source>
        <dbReference type="Proteomes" id="UP000054977"/>
    </source>
</evidence>
<dbReference type="SUPFAM" id="SSF46785">
    <property type="entry name" value="Winged helix' DNA-binding domain"/>
    <property type="match status" value="1"/>
</dbReference>
<dbReference type="Gene3D" id="1.10.10.10">
    <property type="entry name" value="Winged helix-like DNA-binding domain superfamily/Winged helix DNA-binding domain"/>
    <property type="match status" value="1"/>
</dbReference>
<dbReference type="GO" id="GO:0006950">
    <property type="term" value="P:response to stress"/>
    <property type="evidence" value="ECO:0007669"/>
    <property type="project" value="TreeGrafter"/>
</dbReference>
<protein>
    <submittedName>
        <fullName evidence="2">MarR family transcriptional regulator</fullName>
    </submittedName>
</protein>
<dbReference type="SMART" id="SM00347">
    <property type="entry name" value="HTH_MARR"/>
    <property type="match status" value="1"/>
</dbReference>
<dbReference type="InterPro" id="IPR036388">
    <property type="entry name" value="WH-like_DNA-bd_sf"/>
</dbReference>
<accession>A0A158IKQ0</accession>
<organism evidence="2 3">
    <name type="scientific">Caballeronia humi</name>
    <dbReference type="NCBI Taxonomy" id="326474"/>
    <lineage>
        <taxon>Bacteria</taxon>
        <taxon>Pseudomonadati</taxon>
        <taxon>Pseudomonadota</taxon>
        <taxon>Betaproteobacteria</taxon>
        <taxon>Burkholderiales</taxon>
        <taxon>Burkholderiaceae</taxon>
        <taxon>Caballeronia</taxon>
    </lineage>
</organism>